<evidence type="ECO:0000313" key="2">
    <source>
        <dbReference type="Proteomes" id="UP000243515"/>
    </source>
</evidence>
<dbReference type="EMBL" id="NPHW01004679">
    <property type="protein sequence ID" value="OXV07627.1"/>
    <property type="molecule type" value="Genomic_DNA"/>
</dbReference>
<proteinExistence type="predicted"/>
<comment type="caution">
    <text evidence="1">The sequence shown here is derived from an EMBL/GenBank/DDBJ whole genome shotgun (WGS) entry which is preliminary data.</text>
</comment>
<sequence>MARSLHQLHMIPQ</sequence>
<name>A0A232LUW3_9EURO</name>
<evidence type="ECO:0000313" key="1">
    <source>
        <dbReference type="EMBL" id="OXV07627.1"/>
    </source>
</evidence>
<accession>A0A232LUW3</accession>
<keyword evidence="2" id="KW-1185">Reference proteome</keyword>
<gene>
    <name evidence="1" type="ORF">Egran_04610</name>
</gene>
<reference evidence="1 2" key="1">
    <citation type="journal article" date="2015" name="Environ. Microbiol.">
        <title>Metagenome sequence of Elaphomyces granulatus from sporocarp tissue reveals Ascomycota ectomycorrhizal fingerprints of genome expansion and a Proteobacteria-rich microbiome.</title>
        <authorList>
            <person name="Quandt C.A."/>
            <person name="Kohler A."/>
            <person name="Hesse C.N."/>
            <person name="Sharpton T.J."/>
            <person name="Martin F."/>
            <person name="Spatafora J.W."/>
        </authorList>
    </citation>
    <scope>NUCLEOTIDE SEQUENCE [LARGE SCALE GENOMIC DNA]</scope>
    <source>
        <strain evidence="1 2">OSC145934</strain>
    </source>
</reference>
<organism evidence="1 2">
    <name type="scientific">Elaphomyces granulatus</name>
    <dbReference type="NCBI Taxonomy" id="519963"/>
    <lineage>
        <taxon>Eukaryota</taxon>
        <taxon>Fungi</taxon>
        <taxon>Dikarya</taxon>
        <taxon>Ascomycota</taxon>
        <taxon>Pezizomycotina</taxon>
        <taxon>Eurotiomycetes</taxon>
        <taxon>Eurotiomycetidae</taxon>
        <taxon>Eurotiales</taxon>
        <taxon>Elaphomycetaceae</taxon>
        <taxon>Elaphomyces</taxon>
    </lineage>
</organism>
<protein>
    <submittedName>
        <fullName evidence="1">Uncharacterized protein</fullName>
    </submittedName>
</protein>
<dbReference type="Proteomes" id="UP000243515">
    <property type="component" value="Unassembled WGS sequence"/>
</dbReference>